<name>A0A109HRK9_XANCT</name>
<reference evidence="5 6" key="1">
    <citation type="submission" date="2015-11" db="EMBL/GenBank/DDBJ databases">
        <title>Long Read and Single Molecule DNA Sequencing Simplifies Genome Assembly and TAL Effector Gene Analysis of Xanthomonas translucens.</title>
        <authorList>
            <person name="Peng Z."/>
            <person name="Hu Y."/>
            <person name="Xie J."/>
            <person name="Potnis N."/>
            <person name="Akhunova A."/>
            <person name="Jones J."/>
            <person name="Liu Z."/>
            <person name="White F."/>
            <person name="Liu S."/>
        </authorList>
    </citation>
    <scope>NUCLEOTIDE SEQUENCE [LARGE SCALE GENOMIC DNA]</scope>
    <source>
        <strain evidence="5 6">B1</strain>
    </source>
</reference>
<feature type="compositionally biased region" description="Polar residues" evidence="1">
    <location>
        <begin position="1"/>
        <end position="10"/>
    </location>
</feature>
<dbReference type="PANTHER" id="PTHR36251:SF2">
    <property type="entry name" value="GIFSY-2 PROPHAGE HOST SPECIFICITY PROTEIN J, PHAGE LAMBDA"/>
    <property type="match status" value="1"/>
</dbReference>
<dbReference type="PANTHER" id="PTHR36251">
    <property type="entry name" value="FELS-1 PROPHAGE HOST SPECIFICITY PROTEIN-RELATED"/>
    <property type="match status" value="1"/>
</dbReference>
<evidence type="ECO:0000313" key="5">
    <source>
        <dbReference type="EMBL" id="KWV17124.1"/>
    </source>
</evidence>
<dbReference type="Pfam" id="PF09327">
    <property type="entry name" value="Phage_Tail_Tip"/>
    <property type="match status" value="1"/>
</dbReference>
<protein>
    <submittedName>
        <fullName evidence="5">Host specificity protein J</fullName>
    </submittedName>
</protein>
<dbReference type="Pfam" id="PF24801">
    <property type="entry name" value="FNIII-A_GpJ"/>
    <property type="match status" value="1"/>
</dbReference>
<feature type="domain" description="Tip attachment protein J central straight fiber" evidence="2">
    <location>
        <begin position="998"/>
        <end position="1128"/>
    </location>
</feature>
<evidence type="ECO:0000259" key="3">
    <source>
        <dbReference type="Pfam" id="PF13550"/>
    </source>
</evidence>
<evidence type="ECO:0000256" key="1">
    <source>
        <dbReference type="SAM" id="MobiDB-lite"/>
    </source>
</evidence>
<dbReference type="InterPro" id="IPR032876">
    <property type="entry name" value="J_dom"/>
</dbReference>
<evidence type="ECO:0000259" key="4">
    <source>
        <dbReference type="Pfam" id="PF24801"/>
    </source>
</evidence>
<dbReference type="Pfam" id="PF13550">
    <property type="entry name" value="Phage-tail_3"/>
    <property type="match status" value="1"/>
</dbReference>
<feature type="domain" description="Tip attachment protein J HDII-ins2" evidence="4">
    <location>
        <begin position="99"/>
        <end position="225"/>
    </location>
</feature>
<dbReference type="AlphaFoldDB" id="A0A109HRK9"/>
<dbReference type="GO" id="GO:0005975">
    <property type="term" value="P:carbohydrate metabolic process"/>
    <property type="evidence" value="ECO:0007669"/>
    <property type="project" value="InterPro"/>
</dbReference>
<evidence type="ECO:0000313" key="6">
    <source>
        <dbReference type="Proteomes" id="UP000055854"/>
    </source>
</evidence>
<dbReference type="InterPro" id="IPR015406">
    <property type="entry name" value="GpJ_CSF"/>
</dbReference>
<dbReference type="SUPFAM" id="SSF51055">
    <property type="entry name" value="Carbohydrate binding domain"/>
    <property type="match status" value="1"/>
</dbReference>
<feature type="region of interest" description="Disordered" evidence="1">
    <location>
        <begin position="1"/>
        <end position="28"/>
    </location>
</feature>
<dbReference type="InterPro" id="IPR036573">
    <property type="entry name" value="CBM_sf_5/12"/>
</dbReference>
<dbReference type="OrthoDB" id="109844at2"/>
<evidence type="ECO:0000259" key="2">
    <source>
        <dbReference type="Pfam" id="PF09327"/>
    </source>
</evidence>
<comment type="caution">
    <text evidence="5">The sequence shown here is derived from an EMBL/GenBank/DDBJ whole genome shotgun (WGS) entry which is preliminary data.</text>
</comment>
<dbReference type="RefSeq" id="WP_060747597.1">
    <property type="nucleotide sequence ID" value="NZ_LNTA01000001.1"/>
</dbReference>
<dbReference type="Gene3D" id="2.10.10.20">
    <property type="entry name" value="Carbohydrate-binding module superfamily 5/12"/>
    <property type="match status" value="1"/>
</dbReference>
<feature type="domain" description="Tip attachment protein J" evidence="3">
    <location>
        <begin position="348"/>
        <end position="507"/>
    </location>
</feature>
<dbReference type="EMBL" id="LNTA01000001">
    <property type="protein sequence ID" value="KWV17124.1"/>
    <property type="molecule type" value="Genomic_DNA"/>
</dbReference>
<dbReference type="Proteomes" id="UP000055854">
    <property type="component" value="Unassembled WGS sequence"/>
</dbReference>
<sequence>MSGEHQQSTALALRGAKKGGSSARTPIETPDSLQSIAYAKIIDLVSEGEIVGLKDGLRSIYLDGTPLQAADGSMNFQSVRVETRSGTQDQDYLAGFPSVENETSVNVELRSDQPVVRNFTNSELSAVRVRLAVPQLQKTNNSNADIEGYSISYAIDVSTDGGAFTTVTSNAFTGKTTTLYERSYRVDLPTGSQWQIRVRRLTPNANSAIIADTTTVESMTEIIDAKLRYPNSALVGIEVDASQFQAIPARAYFVRGRIISVPTNYDPEARAYSGIWDGTFKPAWTNNPAWVFYDLVTNDRFGLGHRIPAAWVDRWRLYQIAQYCDQLVSDGVGGQEPRFVCNVYLQTRQDAYKLLQDMAAVFRGITYYAAGQVLASADMPQDPVYQFNQTNVIDGKFTYSGSARKVRHTVALVSWNDPDDFGRAKVETVEYRQGIARYGIQQTEVAAMGCTSRAQAQRIGLHILYTENLETETVTFGVGLEGVVPQPGDIIEIADPKRAGRRNGGRIRSASNQAVVLDVVPPVLAIGDTIRVLGSNGRSQARTISGIAGNTISVAAPWDTVPVATSVWSVSTSELALQTFRVLGITDGDGDDAITYQVTALKHVPGKFAAIDDGARIELPPISIIPPSVQPPPTNVAMSSHSVIDQGIATHVLTISWDAAPKAIAYDVEWRRDDMAWVKAGRATTINMEVRGIYAGQYLARVRAVNALNAVSMPALSALTTIEGKTTPPPALTTLTASGIIFGIELAWTFPPGATDTQRTEIWYGPANVLANAIKLGDFAYPQAKHTMMGLAAGVQFFFWGRLVDRSGNIGPWYPLVNGVVGRSSTDADAILDYLTGKITASQLGQDLLAKVESINDLLPLVWNPDATYSQGQTVIYDGQIYSWENSTAGNETPPGTNWKDVGDALAQLGAIVGQVSSNTQAISVLDGKVNAQGTKVDGIFAQLDVKAAGDTDWGAGDTNVYAGTITVQSVIASGDLAQAKRTDTVEANLGATNAAAQVTSQAVATLDGKASSSYIVKTAVTSGGQYYAAGIALGIDASGGTVQSSFLVYADLFGVLNSTGAGATVTSPFTISGGQVFIRDAIIQDGSITNAKIGNVIQSSATGVNGQPRWKLDKSGTLTMTGANDGGYLVVNDRVIQVYDGNGTLRVRLGIWS</sequence>
<dbReference type="GO" id="GO:0004553">
    <property type="term" value="F:hydrolase activity, hydrolyzing O-glycosyl compounds"/>
    <property type="evidence" value="ECO:0007669"/>
    <property type="project" value="InterPro"/>
</dbReference>
<dbReference type="GO" id="GO:0030246">
    <property type="term" value="F:carbohydrate binding"/>
    <property type="evidence" value="ECO:0007669"/>
    <property type="project" value="InterPro"/>
</dbReference>
<organism evidence="5 6">
    <name type="scientific">Xanthomonas campestris pv. translucens</name>
    <dbReference type="NCBI Taxonomy" id="343"/>
    <lineage>
        <taxon>Bacteria</taxon>
        <taxon>Pseudomonadati</taxon>
        <taxon>Pseudomonadota</taxon>
        <taxon>Gammaproteobacteria</taxon>
        <taxon>Lysobacterales</taxon>
        <taxon>Lysobacteraceae</taxon>
        <taxon>Xanthomonas</taxon>
        <taxon>Xanthomonas translucens group</taxon>
    </lineage>
</organism>
<dbReference type="CDD" id="cd12215">
    <property type="entry name" value="ChiC_BD"/>
    <property type="match status" value="1"/>
</dbReference>
<gene>
    <name evidence="5" type="ORF">ATB53_00130</name>
</gene>
<dbReference type="InterPro" id="IPR053171">
    <property type="entry name" value="Viral_Tip_Attach_Protein"/>
</dbReference>
<dbReference type="InterPro" id="IPR055385">
    <property type="entry name" value="GpJ_HDII-ins2"/>
</dbReference>
<proteinExistence type="predicted"/>
<accession>A0A109HRK9</accession>
<dbReference type="GO" id="GO:0005576">
    <property type="term" value="C:extracellular region"/>
    <property type="evidence" value="ECO:0007669"/>
    <property type="project" value="InterPro"/>
</dbReference>